<keyword evidence="1" id="KW-1133">Transmembrane helix</keyword>
<keyword evidence="1" id="KW-0472">Membrane</keyword>
<name>A0A2P8D1E2_9BACT</name>
<gene>
    <name evidence="2" type="ORF">B0I18_10660</name>
</gene>
<reference evidence="2 3" key="1">
    <citation type="submission" date="2018-03" db="EMBL/GenBank/DDBJ databases">
        <title>Genomic Encyclopedia of Type Strains, Phase III (KMG-III): the genomes of soil and plant-associated and newly described type strains.</title>
        <authorList>
            <person name="Whitman W."/>
        </authorList>
    </citation>
    <scope>NUCLEOTIDE SEQUENCE [LARGE SCALE GENOMIC DNA]</scope>
    <source>
        <strain evidence="2 3">CGMCC 1.12700</strain>
    </source>
</reference>
<feature type="transmembrane region" description="Helical" evidence="1">
    <location>
        <begin position="45"/>
        <end position="67"/>
    </location>
</feature>
<protein>
    <submittedName>
        <fullName evidence="2">Uncharacterized protein DUF4386</fullName>
    </submittedName>
</protein>
<sequence>MSMYTTTKLAGLLMLAGLAAGLCSVAPEIDMPGYLTEAGKAPGRVIRAVVCQFILSLTYMGVAVLLYPQLARFGGSLSVGFLGFRIVAVVLSVMGTVLLLALLALSKAYLQYPWPALAVTGDILKVVRDQLNHVFMVLTLCIGNVMLYVLLLRSGLVPSWLPVWGIVAAFLSMIASLLFLGQYTGIATPLYLALNVPAALLELVLGLWLICMRVGGIVKTIDGP</sequence>
<dbReference type="Pfam" id="PF14329">
    <property type="entry name" value="DUF4386"/>
    <property type="match status" value="1"/>
</dbReference>
<feature type="transmembrane region" description="Helical" evidence="1">
    <location>
        <begin position="79"/>
        <end position="105"/>
    </location>
</feature>
<feature type="transmembrane region" description="Helical" evidence="1">
    <location>
        <begin position="190"/>
        <end position="211"/>
    </location>
</feature>
<dbReference type="Proteomes" id="UP000240572">
    <property type="component" value="Unassembled WGS sequence"/>
</dbReference>
<organism evidence="2 3">
    <name type="scientific">Taibaiella chishuiensis</name>
    <dbReference type="NCBI Taxonomy" id="1434707"/>
    <lineage>
        <taxon>Bacteria</taxon>
        <taxon>Pseudomonadati</taxon>
        <taxon>Bacteroidota</taxon>
        <taxon>Chitinophagia</taxon>
        <taxon>Chitinophagales</taxon>
        <taxon>Chitinophagaceae</taxon>
        <taxon>Taibaiella</taxon>
    </lineage>
</organism>
<dbReference type="AlphaFoldDB" id="A0A2P8D1E2"/>
<keyword evidence="1" id="KW-0812">Transmembrane</keyword>
<accession>A0A2P8D1E2</accession>
<evidence type="ECO:0000313" key="3">
    <source>
        <dbReference type="Proteomes" id="UP000240572"/>
    </source>
</evidence>
<dbReference type="EMBL" id="PYGD01000006">
    <property type="protein sequence ID" value="PSK91050.1"/>
    <property type="molecule type" value="Genomic_DNA"/>
</dbReference>
<evidence type="ECO:0000313" key="2">
    <source>
        <dbReference type="EMBL" id="PSK91050.1"/>
    </source>
</evidence>
<comment type="caution">
    <text evidence="2">The sequence shown here is derived from an EMBL/GenBank/DDBJ whole genome shotgun (WGS) entry which is preliminary data.</text>
</comment>
<proteinExistence type="predicted"/>
<dbReference type="InterPro" id="IPR025495">
    <property type="entry name" value="DUF4386"/>
</dbReference>
<feature type="transmembrane region" description="Helical" evidence="1">
    <location>
        <begin position="163"/>
        <end position="184"/>
    </location>
</feature>
<evidence type="ECO:0000256" key="1">
    <source>
        <dbReference type="SAM" id="Phobius"/>
    </source>
</evidence>
<feature type="transmembrane region" description="Helical" evidence="1">
    <location>
        <begin position="133"/>
        <end position="151"/>
    </location>
</feature>
<keyword evidence="3" id="KW-1185">Reference proteome</keyword>
<dbReference type="RefSeq" id="WP_106523662.1">
    <property type="nucleotide sequence ID" value="NZ_PYGD01000006.1"/>
</dbReference>
<dbReference type="OrthoDB" id="1161162at2"/>